<feature type="compositionally biased region" description="Basic and acidic residues" evidence="1">
    <location>
        <begin position="873"/>
        <end position="894"/>
    </location>
</feature>
<feature type="compositionally biased region" description="Basic and acidic residues" evidence="1">
    <location>
        <begin position="544"/>
        <end position="556"/>
    </location>
</feature>
<dbReference type="EMBL" id="BPWL01000008">
    <property type="protein sequence ID" value="GJJ13196.1"/>
    <property type="molecule type" value="Genomic_DNA"/>
</dbReference>
<feature type="compositionally biased region" description="Basic and acidic residues" evidence="1">
    <location>
        <begin position="1209"/>
        <end position="1227"/>
    </location>
</feature>
<accession>A0AAV5AJT1</accession>
<feature type="compositionally biased region" description="Polar residues" evidence="1">
    <location>
        <begin position="486"/>
        <end position="497"/>
    </location>
</feature>
<proteinExistence type="predicted"/>
<comment type="caution">
    <text evidence="2">The sequence shown here is derived from an EMBL/GenBank/DDBJ whole genome shotgun (WGS) entry which is preliminary data.</text>
</comment>
<feature type="region of interest" description="Disordered" evidence="1">
    <location>
        <begin position="544"/>
        <end position="589"/>
    </location>
</feature>
<feature type="compositionally biased region" description="Pro residues" evidence="1">
    <location>
        <begin position="965"/>
        <end position="975"/>
    </location>
</feature>
<feature type="compositionally biased region" description="Low complexity" evidence="1">
    <location>
        <begin position="1190"/>
        <end position="1205"/>
    </location>
</feature>
<feature type="compositionally biased region" description="Basic and acidic residues" evidence="1">
    <location>
        <begin position="424"/>
        <end position="444"/>
    </location>
</feature>
<gene>
    <name evidence="2" type="ORF">Clacol_007447</name>
</gene>
<feature type="compositionally biased region" description="Basic and acidic residues" evidence="1">
    <location>
        <begin position="715"/>
        <end position="726"/>
    </location>
</feature>
<feature type="region of interest" description="Disordered" evidence="1">
    <location>
        <begin position="709"/>
        <end position="794"/>
    </location>
</feature>
<feature type="compositionally biased region" description="Basic and acidic residues" evidence="1">
    <location>
        <begin position="164"/>
        <end position="179"/>
    </location>
</feature>
<feature type="compositionally biased region" description="Gly residues" evidence="1">
    <location>
        <begin position="729"/>
        <end position="745"/>
    </location>
</feature>
<evidence type="ECO:0000313" key="3">
    <source>
        <dbReference type="Proteomes" id="UP001050691"/>
    </source>
</evidence>
<feature type="compositionally biased region" description="Basic and acidic residues" evidence="1">
    <location>
        <begin position="1114"/>
        <end position="1126"/>
    </location>
</feature>
<feature type="region of interest" description="Disordered" evidence="1">
    <location>
        <begin position="822"/>
        <end position="841"/>
    </location>
</feature>
<feature type="region of interest" description="Disordered" evidence="1">
    <location>
        <begin position="1009"/>
        <end position="1068"/>
    </location>
</feature>
<feature type="compositionally biased region" description="Polar residues" evidence="1">
    <location>
        <begin position="922"/>
        <end position="942"/>
    </location>
</feature>
<feature type="region of interest" description="Disordered" evidence="1">
    <location>
        <begin position="913"/>
        <end position="944"/>
    </location>
</feature>
<keyword evidence="3" id="KW-1185">Reference proteome</keyword>
<organism evidence="2 3">
    <name type="scientific">Clathrus columnatus</name>
    <dbReference type="NCBI Taxonomy" id="1419009"/>
    <lineage>
        <taxon>Eukaryota</taxon>
        <taxon>Fungi</taxon>
        <taxon>Dikarya</taxon>
        <taxon>Basidiomycota</taxon>
        <taxon>Agaricomycotina</taxon>
        <taxon>Agaricomycetes</taxon>
        <taxon>Phallomycetidae</taxon>
        <taxon>Phallales</taxon>
        <taxon>Clathraceae</taxon>
        <taxon>Clathrus</taxon>
    </lineage>
</organism>
<feature type="compositionally biased region" description="Low complexity" evidence="1">
    <location>
        <begin position="573"/>
        <end position="588"/>
    </location>
</feature>
<feature type="compositionally biased region" description="Low complexity" evidence="1">
    <location>
        <begin position="240"/>
        <end position="251"/>
    </location>
</feature>
<protein>
    <submittedName>
        <fullName evidence="2">Uncharacterized protein</fullName>
    </submittedName>
</protein>
<evidence type="ECO:0000313" key="2">
    <source>
        <dbReference type="EMBL" id="GJJ13196.1"/>
    </source>
</evidence>
<feature type="region of interest" description="Disordered" evidence="1">
    <location>
        <begin position="1"/>
        <end position="517"/>
    </location>
</feature>
<feature type="compositionally biased region" description="Polar residues" evidence="1">
    <location>
        <begin position="221"/>
        <end position="230"/>
    </location>
</feature>
<sequence>MNRHPLPLINTISSSTSTGRERRPSSAIFIGSGAGGFYPSNSASSISSPLPPLTLASPSTPASSSLSSVSPVSPANSIATSVSQSHSQLPSPPSTTAGSTGSDRNEGNIGTRRSAAGHQKSLSTSSTSTASSLSLSSVNNKLGNQAPLISNRDRDGEDEDEDLDNGRFDEDLDQDQDHTARHHAQSFGGRRVNTNLDHDLTTKLLNSGSETERERDRSGSLYPSRTQTRVRTPDHPPPDSNNNSNKTNPTGDNDDDATPPASSRRTIRNGGNSPRKQVTTFSVIGSGKRSRTVSILERDKEDTIMSGPGPGPSTLTNRRARAPLPREFRSDRMSVSTSGEFDVRSIDIDDSPQQNSTHPPASPRRSRNSKTWNRNNKRSHRLSLGDELPRADHERDAQFTHSTTRLYGGGRQSVRQSGSAESALARERGSLRELELGNTPERDVGATALMRRSTVAGAGHARNQNNNTAAPMSPSRRRGAREDEGNQTTTRYSTTIRRNIDGAPTPQVRATTSMAVFRDRDDSPLSAITSRRTLRSSLLDIERDREREKDRERERPPSTLRFTPLSEPQWRGSSPFVQTQQPSTSSSSADHTNLLLDALQVFESHLSKPLPPSDSSLASIFPDLQTHATTLVQSAHTLNELLRTLTSRALESQIEAEIGDIPAQVDAGEIWRIVGAEYREGLRVSDDLVRVVTALLIVFGRVLRDVAKRTASTTSDRERERDRGESPDVGGGSSSVISGGTGGSSGARSTRSRHSLDGALRVRPIRRSTGMDGISLPPHSLAESRRSMEIASSPLLSGRASVELSTRIQEDRERITNRRSMDGVVGNGYTSHTHSSSAETLKRERAALDLSRPATSLSFVRRGRVDQEDEGEETSRDTTRLRSRELDRELDRRTTSTLDSRLSLRRTFMPRLRDNIPAALRSGTNNTNPSSPRMDETATQTPSHLSLSQAHLHLLAQVQAQDSPTPAPRAAPPSLPIVDSKKLAIPPPLPSLPSESLLERREDSSLFNNLPLPTSTLPSNSSSLSRPGSALGSIRRRPKFSNTSITTVRGGSASGSAVPGPILSPSTPVTTTALSNSEVEIKGDAGARRNVNANGITVSGGSMRNRSGTLSLRDLQERDRIMRERLGANANGADRGAESRERNAESTNTLRKRAISSASASASGSGSGNGSIISGSGSASQSREDLTLGSSTSSTSISSSNPSRTRTLRSRDRPRMSLDDVEFDRNGVSRSAHVREVSSPAALGFEYEYGRD</sequence>
<feature type="compositionally biased region" description="Polar residues" evidence="1">
    <location>
        <begin position="828"/>
        <end position="839"/>
    </location>
</feature>
<feature type="compositionally biased region" description="Low complexity" evidence="1">
    <location>
        <begin position="121"/>
        <end position="137"/>
    </location>
</feature>
<feature type="compositionally biased region" description="Basic and acidic residues" evidence="1">
    <location>
        <begin position="1135"/>
        <end position="1144"/>
    </location>
</feature>
<name>A0AAV5AJT1_9AGAM</name>
<feature type="compositionally biased region" description="Low complexity" evidence="1">
    <location>
        <begin position="1155"/>
        <end position="1180"/>
    </location>
</feature>
<feature type="compositionally biased region" description="Polar residues" evidence="1">
    <location>
        <begin position="1040"/>
        <end position="1049"/>
    </location>
</feature>
<reference evidence="2" key="1">
    <citation type="submission" date="2021-10" db="EMBL/GenBank/DDBJ databases">
        <title>De novo Genome Assembly of Clathrus columnatus (Basidiomycota, Fungi) Using Illumina and Nanopore Sequence Data.</title>
        <authorList>
            <person name="Ogiso-Tanaka E."/>
            <person name="Itagaki H."/>
            <person name="Hosoya T."/>
            <person name="Hosaka K."/>
        </authorList>
    </citation>
    <scope>NUCLEOTIDE SEQUENCE</scope>
    <source>
        <strain evidence="2">MO-923</strain>
    </source>
</reference>
<evidence type="ECO:0000256" key="1">
    <source>
        <dbReference type="SAM" id="MobiDB-lite"/>
    </source>
</evidence>
<feature type="region of interest" description="Disordered" evidence="1">
    <location>
        <begin position="859"/>
        <end position="897"/>
    </location>
</feature>
<feature type="compositionally biased region" description="Low complexity" evidence="1">
    <location>
        <begin position="1009"/>
        <end position="1025"/>
    </location>
</feature>
<feature type="compositionally biased region" description="Polar residues" evidence="1">
    <location>
        <begin position="260"/>
        <end position="283"/>
    </location>
</feature>
<dbReference type="AlphaFoldDB" id="A0AAV5AJT1"/>
<dbReference type="Proteomes" id="UP001050691">
    <property type="component" value="Unassembled WGS sequence"/>
</dbReference>
<feature type="compositionally biased region" description="Polar residues" evidence="1">
    <location>
        <begin position="1092"/>
        <end position="1110"/>
    </location>
</feature>
<feature type="region of interest" description="Disordered" evidence="1">
    <location>
        <begin position="1092"/>
        <end position="1252"/>
    </location>
</feature>
<feature type="compositionally biased region" description="Low complexity" evidence="1">
    <location>
        <begin position="25"/>
        <end position="102"/>
    </location>
</feature>
<feature type="compositionally biased region" description="Basic and acidic residues" evidence="1">
    <location>
        <begin position="383"/>
        <end position="398"/>
    </location>
</feature>
<feature type="region of interest" description="Disordered" evidence="1">
    <location>
        <begin position="960"/>
        <end position="995"/>
    </location>
</feature>